<dbReference type="AlphaFoldDB" id="A0AAV7I5J2"/>
<dbReference type="EMBL" id="JAHXZJ010002237">
    <property type="protein sequence ID" value="KAH0546065.1"/>
    <property type="molecule type" value="Genomic_DNA"/>
</dbReference>
<evidence type="ECO:0000313" key="2">
    <source>
        <dbReference type="Proteomes" id="UP000826195"/>
    </source>
</evidence>
<comment type="caution">
    <text evidence="1">The sequence shown here is derived from an EMBL/GenBank/DDBJ whole genome shotgun (WGS) entry which is preliminary data.</text>
</comment>
<reference evidence="1 2" key="1">
    <citation type="journal article" date="2021" name="J. Hered.">
        <title>A chromosome-level genome assembly of the parasitoid wasp, Cotesia glomerata (Hymenoptera: Braconidae).</title>
        <authorList>
            <person name="Pinto B.J."/>
            <person name="Weis J.J."/>
            <person name="Gamble T."/>
            <person name="Ode P.J."/>
            <person name="Paul R."/>
            <person name="Zaspel J.M."/>
        </authorList>
    </citation>
    <scope>NUCLEOTIDE SEQUENCE [LARGE SCALE GENOMIC DNA]</scope>
    <source>
        <strain evidence="1">CgM1</strain>
    </source>
</reference>
<protein>
    <submittedName>
        <fullName evidence="1">Uncharacterized protein</fullName>
    </submittedName>
</protein>
<gene>
    <name evidence="1" type="ORF">KQX54_006238</name>
</gene>
<evidence type="ECO:0000313" key="1">
    <source>
        <dbReference type="EMBL" id="KAH0546065.1"/>
    </source>
</evidence>
<name>A0AAV7I5J2_COTGL</name>
<proteinExistence type="predicted"/>
<accession>A0AAV7I5J2</accession>
<keyword evidence="2" id="KW-1185">Reference proteome</keyword>
<dbReference type="Proteomes" id="UP000826195">
    <property type="component" value="Unassembled WGS sequence"/>
</dbReference>
<sequence length="271" mass="29990">MSCSFRYTLSTSKHSASGGCECGSGPSALVTCVIAVRYYRMHCRCLDHIDSSFRTPRALDSLLKIKYRVSLLKWYPAKPIQVPITMINVLDMSWIAMHKFGKVSLFSVPFPGSARGWIVRLQPRLPSSLAETVSRVAGSPVAPGLGSIAHSYGNVSNYRTRPRSLSSEALTYQRGASSRSTSCSAFYSLAIFTPQTPSGALAVSFTRTETPSLDIPIPLVLFLLYLRSNELSRLLVYGYEFSSERHHFIVHLFMRGIRPTDQHDISGSGKL</sequence>
<organism evidence="1 2">
    <name type="scientific">Cotesia glomerata</name>
    <name type="common">Lepidopteran parasitic wasp</name>
    <name type="synonym">Apanteles glomeratus</name>
    <dbReference type="NCBI Taxonomy" id="32391"/>
    <lineage>
        <taxon>Eukaryota</taxon>
        <taxon>Metazoa</taxon>
        <taxon>Ecdysozoa</taxon>
        <taxon>Arthropoda</taxon>
        <taxon>Hexapoda</taxon>
        <taxon>Insecta</taxon>
        <taxon>Pterygota</taxon>
        <taxon>Neoptera</taxon>
        <taxon>Endopterygota</taxon>
        <taxon>Hymenoptera</taxon>
        <taxon>Apocrita</taxon>
        <taxon>Ichneumonoidea</taxon>
        <taxon>Braconidae</taxon>
        <taxon>Microgastrinae</taxon>
        <taxon>Cotesia</taxon>
    </lineage>
</organism>